<evidence type="ECO:0000313" key="15">
    <source>
        <dbReference type="Proteomes" id="UP001597018"/>
    </source>
</evidence>
<accession>A0ABW3FNT6</accession>
<feature type="transmembrane region" description="Helical" evidence="11">
    <location>
        <begin position="156"/>
        <end position="177"/>
    </location>
</feature>
<comment type="caution">
    <text evidence="14">The sequence shown here is derived from an EMBL/GenBank/DDBJ whole genome shotgun (WGS) entry which is preliminary data.</text>
</comment>
<keyword evidence="8 11" id="KW-1133">Transmembrane helix</keyword>
<evidence type="ECO:0000256" key="6">
    <source>
        <dbReference type="ARBA" id="ARBA00022692"/>
    </source>
</evidence>
<evidence type="ECO:0000259" key="13">
    <source>
        <dbReference type="PROSITE" id="PS50885"/>
    </source>
</evidence>
<dbReference type="InterPro" id="IPR003660">
    <property type="entry name" value="HAMP_dom"/>
</dbReference>
<dbReference type="SMART" id="SM00304">
    <property type="entry name" value="HAMP"/>
    <property type="match status" value="1"/>
</dbReference>
<dbReference type="PANTHER" id="PTHR45436">
    <property type="entry name" value="SENSOR HISTIDINE KINASE YKOH"/>
    <property type="match status" value="1"/>
</dbReference>
<name>A0ABW3FNT6_9PSEU</name>
<dbReference type="InterPro" id="IPR036890">
    <property type="entry name" value="HATPase_C_sf"/>
</dbReference>
<dbReference type="GO" id="GO:0016301">
    <property type="term" value="F:kinase activity"/>
    <property type="evidence" value="ECO:0007669"/>
    <property type="project" value="UniProtKB-KW"/>
</dbReference>
<dbReference type="Pfam" id="PF00512">
    <property type="entry name" value="HisKA"/>
    <property type="match status" value="1"/>
</dbReference>
<dbReference type="InterPro" id="IPR036097">
    <property type="entry name" value="HisK_dim/P_sf"/>
</dbReference>
<keyword evidence="10 11" id="KW-0472">Membrane</keyword>
<dbReference type="PROSITE" id="PS50885">
    <property type="entry name" value="HAMP"/>
    <property type="match status" value="1"/>
</dbReference>
<organism evidence="14 15">
    <name type="scientific">Saccharopolyspora rosea</name>
    <dbReference type="NCBI Taxonomy" id="524884"/>
    <lineage>
        <taxon>Bacteria</taxon>
        <taxon>Bacillati</taxon>
        <taxon>Actinomycetota</taxon>
        <taxon>Actinomycetes</taxon>
        <taxon>Pseudonocardiales</taxon>
        <taxon>Pseudonocardiaceae</taxon>
        <taxon>Saccharopolyspora</taxon>
    </lineage>
</organism>
<gene>
    <name evidence="14" type="ORF">ACFQ16_06890</name>
</gene>
<evidence type="ECO:0000256" key="8">
    <source>
        <dbReference type="ARBA" id="ARBA00022989"/>
    </source>
</evidence>
<dbReference type="Gene3D" id="6.10.340.10">
    <property type="match status" value="1"/>
</dbReference>
<dbReference type="CDD" id="cd06225">
    <property type="entry name" value="HAMP"/>
    <property type="match status" value="1"/>
</dbReference>
<dbReference type="CDD" id="cd00075">
    <property type="entry name" value="HATPase"/>
    <property type="match status" value="1"/>
</dbReference>
<dbReference type="EMBL" id="JBHTIW010000003">
    <property type="protein sequence ID" value="MFD0919463.1"/>
    <property type="molecule type" value="Genomic_DNA"/>
</dbReference>
<evidence type="ECO:0000259" key="12">
    <source>
        <dbReference type="PROSITE" id="PS50109"/>
    </source>
</evidence>
<evidence type="ECO:0000313" key="14">
    <source>
        <dbReference type="EMBL" id="MFD0919463.1"/>
    </source>
</evidence>
<feature type="domain" description="HAMP" evidence="13">
    <location>
        <begin position="174"/>
        <end position="227"/>
    </location>
</feature>
<evidence type="ECO:0000256" key="7">
    <source>
        <dbReference type="ARBA" id="ARBA00022777"/>
    </source>
</evidence>
<dbReference type="PRINTS" id="PR00344">
    <property type="entry name" value="BCTRLSENSOR"/>
</dbReference>
<evidence type="ECO:0000256" key="3">
    <source>
        <dbReference type="ARBA" id="ARBA00012438"/>
    </source>
</evidence>
<dbReference type="SUPFAM" id="SSF47384">
    <property type="entry name" value="Homodimeric domain of signal transducing histidine kinase"/>
    <property type="match status" value="1"/>
</dbReference>
<proteinExistence type="predicted"/>
<dbReference type="EC" id="2.7.13.3" evidence="3"/>
<dbReference type="Proteomes" id="UP001597018">
    <property type="component" value="Unassembled WGS sequence"/>
</dbReference>
<dbReference type="Gene3D" id="3.30.565.10">
    <property type="entry name" value="Histidine kinase-like ATPase, C-terminal domain"/>
    <property type="match status" value="1"/>
</dbReference>
<evidence type="ECO:0000256" key="4">
    <source>
        <dbReference type="ARBA" id="ARBA00022553"/>
    </source>
</evidence>
<dbReference type="InterPro" id="IPR004358">
    <property type="entry name" value="Sig_transdc_His_kin-like_C"/>
</dbReference>
<keyword evidence="15" id="KW-1185">Reference proteome</keyword>
<keyword evidence="4" id="KW-0597">Phosphoprotein</keyword>
<dbReference type="Pfam" id="PF02518">
    <property type="entry name" value="HATPase_c"/>
    <property type="match status" value="1"/>
</dbReference>
<dbReference type="SMART" id="SM00387">
    <property type="entry name" value="HATPase_c"/>
    <property type="match status" value="1"/>
</dbReference>
<evidence type="ECO:0000256" key="2">
    <source>
        <dbReference type="ARBA" id="ARBA00004236"/>
    </source>
</evidence>
<feature type="domain" description="Histidine kinase" evidence="12">
    <location>
        <begin position="235"/>
        <end position="445"/>
    </location>
</feature>
<dbReference type="SUPFAM" id="SSF158472">
    <property type="entry name" value="HAMP domain-like"/>
    <property type="match status" value="1"/>
</dbReference>
<dbReference type="CDD" id="cd00082">
    <property type="entry name" value="HisKA"/>
    <property type="match status" value="1"/>
</dbReference>
<dbReference type="Pfam" id="PF00672">
    <property type="entry name" value="HAMP"/>
    <property type="match status" value="1"/>
</dbReference>
<evidence type="ECO:0000256" key="1">
    <source>
        <dbReference type="ARBA" id="ARBA00000085"/>
    </source>
</evidence>
<keyword evidence="5" id="KW-0808">Transferase</keyword>
<dbReference type="SUPFAM" id="SSF55874">
    <property type="entry name" value="ATPase domain of HSP90 chaperone/DNA topoisomerase II/histidine kinase"/>
    <property type="match status" value="1"/>
</dbReference>
<dbReference type="PROSITE" id="PS50109">
    <property type="entry name" value="HIS_KIN"/>
    <property type="match status" value="1"/>
</dbReference>
<evidence type="ECO:0000256" key="9">
    <source>
        <dbReference type="ARBA" id="ARBA00023012"/>
    </source>
</evidence>
<dbReference type="RefSeq" id="WP_263252724.1">
    <property type="nucleotide sequence ID" value="NZ_BAABLT010000001.1"/>
</dbReference>
<dbReference type="InterPro" id="IPR003594">
    <property type="entry name" value="HATPase_dom"/>
</dbReference>
<dbReference type="SMART" id="SM00388">
    <property type="entry name" value="HisKA"/>
    <property type="match status" value="1"/>
</dbReference>
<dbReference type="Gene3D" id="1.10.287.130">
    <property type="match status" value="1"/>
</dbReference>
<evidence type="ECO:0000256" key="11">
    <source>
        <dbReference type="SAM" id="Phobius"/>
    </source>
</evidence>
<keyword evidence="6 11" id="KW-0812">Transmembrane</keyword>
<comment type="subcellular location">
    <subcellularLocation>
        <location evidence="2">Cell membrane</location>
    </subcellularLocation>
</comment>
<evidence type="ECO:0000256" key="10">
    <source>
        <dbReference type="ARBA" id="ARBA00023136"/>
    </source>
</evidence>
<dbReference type="InterPro" id="IPR050428">
    <property type="entry name" value="TCS_sensor_his_kinase"/>
</dbReference>
<keyword evidence="7 14" id="KW-0418">Kinase</keyword>
<dbReference type="InterPro" id="IPR003661">
    <property type="entry name" value="HisK_dim/P_dom"/>
</dbReference>
<evidence type="ECO:0000256" key="5">
    <source>
        <dbReference type="ARBA" id="ARBA00022679"/>
    </source>
</evidence>
<reference evidence="15" key="1">
    <citation type="journal article" date="2019" name="Int. J. Syst. Evol. Microbiol.">
        <title>The Global Catalogue of Microorganisms (GCM) 10K type strain sequencing project: providing services to taxonomists for standard genome sequencing and annotation.</title>
        <authorList>
            <consortium name="The Broad Institute Genomics Platform"/>
            <consortium name="The Broad Institute Genome Sequencing Center for Infectious Disease"/>
            <person name="Wu L."/>
            <person name="Ma J."/>
        </authorList>
    </citation>
    <scope>NUCLEOTIDE SEQUENCE [LARGE SCALE GENOMIC DNA]</scope>
    <source>
        <strain evidence="15">CCUG 56401</strain>
    </source>
</reference>
<protein>
    <recommendedName>
        <fullName evidence="3">histidine kinase</fullName>
        <ecNumber evidence="3">2.7.13.3</ecNumber>
    </recommendedName>
</protein>
<comment type="catalytic activity">
    <reaction evidence="1">
        <text>ATP + protein L-histidine = ADP + protein N-phospho-L-histidine.</text>
        <dbReference type="EC" id="2.7.13.3"/>
    </reaction>
</comment>
<keyword evidence="9" id="KW-0902">Two-component regulatory system</keyword>
<dbReference type="InterPro" id="IPR005467">
    <property type="entry name" value="His_kinase_dom"/>
</dbReference>
<dbReference type="PANTHER" id="PTHR45436:SF5">
    <property type="entry name" value="SENSOR HISTIDINE KINASE TRCS"/>
    <property type="match status" value="1"/>
</dbReference>
<sequence length="448" mass="46572">MIARWPVRVRLTAAFTLVMALVLVGAAVGTVTDSRASLDESITTSLQYRLRDVQSAAEAASPVLPNSRDAADQVLRGGRVVAESRGAAGRVLLDPAELVAAERGPIIAEHPAGGALRGPVRIAAGPAAGGSRVAVAAVSLADRDAAVADLAQELGVVLPLVLVVAAVGAYLLAAAALRPVERMRARAATITAEEPEERLPVPASQDELSRLATTFNALLSRLHTALERERRFVADASHELRTPLGLLTTELELALQRPRGSGELTAALRSALEETERLSKLAQDLLLLARAERPREEHRAAAVELRPLLASVVARYGTAANGDVRLCCPPGTAVRADPDELDRAVSNLLDNAVRHGATPVAVRVHRPDTGVVAIDVSDRGPGLPDAFLSRAFDRFTRADTARTSGGAGLGLAITAALAHRNGGQVTATNADGGGAVLTLTVPAASPRA</sequence>